<sequence length="134" mass="15215">APKSTLPYPPIHDKSKVVVLSDWSNGTITITDTNDYLTDNLGFGFEKRRFASSSRSLNLEILAGRMSFRDAFREELESVNLPFDDCIKLLKQNIKIDPTFKEFYEWCKAHDVPLVIVSSGMEPIIRAVFENTVG</sequence>
<evidence type="ECO:0000313" key="1">
    <source>
        <dbReference type="EMBL" id="KIO26082.1"/>
    </source>
</evidence>
<name>A0A0C3LXB3_9AGAM</name>
<dbReference type="PANTHER" id="PTHR43344">
    <property type="entry name" value="PHOSPHOSERINE PHOSPHATASE"/>
    <property type="match status" value="1"/>
</dbReference>
<dbReference type="InterPro" id="IPR050582">
    <property type="entry name" value="HAD-like_SerB"/>
</dbReference>
<dbReference type="GO" id="GO:0005737">
    <property type="term" value="C:cytoplasm"/>
    <property type="evidence" value="ECO:0007669"/>
    <property type="project" value="TreeGrafter"/>
</dbReference>
<dbReference type="GO" id="GO:0036424">
    <property type="term" value="F:L-phosphoserine phosphatase activity"/>
    <property type="evidence" value="ECO:0007669"/>
    <property type="project" value="TreeGrafter"/>
</dbReference>
<feature type="non-terminal residue" evidence="1">
    <location>
        <position position="134"/>
    </location>
</feature>
<organism evidence="1 2">
    <name type="scientific">Tulasnella calospora MUT 4182</name>
    <dbReference type="NCBI Taxonomy" id="1051891"/>
    <lineage>
        <taxon>Eukaryota</taxon>
        <taxon>Fungi</taxon>
        <taxon>Dikarya</taxon>
        <taxon>Basidiomycota</taxon>
        <taxon>Agaricomycotina</taxon>
        <taxon>Agaricomycetes</taxon>
        <taxon>Cantharellales</taxon>
        <taxon>Tulasnellaceae</taxon>
        <taxon>Tulasnella</taxon>
    </lineage>
</organism>
<reference evidence="1 2" key="1">
    <citation type="submission" date="2014-04" db="EMBL/GenBank/DDBJ databases">
        <authorList>
            <consortium name="DOE Joint Genome Institute"/>
            <person name="Kuo A."/>
            <person name="Girlanda M."/>
            <person name="Perotto S."/>
            <person name="Kohler A."/>
            <person name="Nagy L.G."/>
            <person name="Floudas D."/>
            <person name="Copeland A."/>
            <person name="Barry K.W."/>
            <person name="Cichocki N."/>
            <person name="Veneault-Fourrey C."/>
            <person name="LaButti K."/>
            <person name="Lindquist E.A."/>
            <person name="Lipzen A."/>
            <person name="Lundell T."/>
            <person name="Morin E."/>
            <person name="Murat C."/>
            <person name="Sun H."/>
            <person name="Tunlid A."/>
            <person name="Henrissat B."/>
            <person name="Grigoriev I.V."/>
            <person name="Hibbett D.S."/>
            <person name="Martin F."/>
            <person name="Nordberg H.P."/>
            <person name="Cantor M.N."/>
            <person name="Hua S.X."/>
        </authorList>
    </citation>
    <scope>NUCLEOTIDE SEQUENCE [LARGE SCALE GENOMIC DNA]</scope>
    <source>
        <strain evidence="1 2">MUT 4182</strain>
    </source>
</reference>
<dbReference type="PANTHER" id="PTHR43344:SF21">
    <property type="entry name" value="POLYOL PHOSPHATE PHOSPHATASE PYP1"/>
    <property type="match status" value="1"/>
</dbReference>
<dbReference type="NCBIfam" id="TIGR01488">
    <property type="entry name" value="HAD-SF-IB"/>
    <property type="match status" value="1"/>
</dbReference>
<keyword evidence="2" id="KW-1185">Reference proteome</keyword>
<evidence type="ECO:0008006" key="3">
    <source>
        <dbReference type="Google" id="ProtNLM"/>
    </source>
</evidence>
<dbReference type="InterPro" id="IPR023214">
    <property type="entry name" value="HAD_sf"/>
</dbReference>
<feature type="non-terminal residue" evidence="1">
    <location>
        <position position="1"/>
    </location>
</feature>
<dbReference type="EMBL" id="KN823030">
    <property type="protein sequence ID" value="KIO26082.1"/>
    <property type="molecule type" value="Genomic_DNA"/>
</dbReference>
<dbReference type="AlphaFoldDB" id="A0A0C3LXB3"/>
<dbReference type="GO" id="GO:0006564">
    <property type="term" value="P:L-serine biosynthetic process"/>
    <property type="evidence" value="ECO:0007669"/>
    <property type="project" value="TreeGrafter"/>
</dbReference>
<dbReference type="SUPFAM" id="SSF56784">
    <property type="entry name" value="HAD-like"/>
    <property type="match status" value="1"/>
</dbReference>
<evidence type="ECO:0000313" key="2">
    <source>
        <dbReference type="Proteomes" id="UP000054248"/>
    </source>
</evidence>
<dbReference type="OrthoDB" id="10014216at2759"/>
<gene>
    <name evidence="1" type="ORF">M407DRAFT_53317</name>
</gene>
<dbReference type="Gene3D" id="3.40.50.1000">
    <property type="entry name" value="HAD superfamily/HAD-like"/>
    <property type="match status" value="1"/>
</dbReference>
<proteinExistence type="predicted"/>
<accession>A0A0C3LXB3</accession>
<dbReference type="STRING" id="1051891.A0A0C3LXB3"/>
<reference evidence="2" key="2">
    <citation type="submission" date="2015-01" db="EMBL/GenBank/DDBJ databases">
        <title>Evolutionary Origins and Diversification of the Mycorrhizal Mutualists.</title>
        <authorList>
            <consortium name="DOE Joint Genome Institute"/>
            <consortium name="Mycorrhizal Genomics Consortium"/>
            <person name="Kohler A."/>
            <person name="Kuo A."/>
            <person name="Nagy L.G."/>
            <person name="Floudas D."/>
            <person name="Copeland A."/>
            <person name="Barry K.W."/>
            <person name="Cichocki N."/>
            <person name="Veneault-Fourrey C."/>
            <person name="LaButti K."/>
            <person name="Lindquist E.A."/>
            <person name="Lipzen A."/>
            <person name="Lundell T."/>
            <person name="Morin E."/>
            <person name="Murat C."/>
            <person name="Riley R."/>
            <person name="Ohm R."/>
            <person name="Sun H."/>
            <person name="Tunlid A."/>
            <person name="Henrissat B."/>
            <person name="Grigoriev I.V."/>
            <person name="Hibbett D.S."/>
            <person name="Martin F."/>
        </authorList>
    </citation>
    <scope>NUCLEOTIDE SEQUENCE [LARGE SCALE GENOMIC DNA]</scope>
    <source>
        <strain evidence="2">MUT 4182</strain>
    </source>
</reference>
<dbReference type="Proteomes" id="UP000054248">
    <property type="component" value="Unassembled WGS sequence"/>
</dbReference>
<protein>
    <recommendedName>
        <fullName evidence="3">5'-nucleotidase</fullName>
    </recommendedName>
</protein>
<dbReference type="HOGENOM" id="CLU_1901349_0_0_1"/>
<dbReference type="Pfam" id="PF12710">
    <property type="entry name" value="HAD"/>
    <property type="match status" value="1"/>
</dbReference>
<dbReference type="InterPro" id="IPR036412">
    <property type="entry name" value="HAD-like_sf"/>
</dbReference>
<dbReference type="GO" id="GO:0000287">
    <property type="term" value="F:magnesium ion binding"/>
    <property type="evidence" value="ECO:0007669"/>
    <property type="project" value="TreeGrafter"/>
</dbReference>